<accession>A0A1H5TQL8</accession>
<gene>
    <name evidence="2" type="ORF">DV707_06050</name>
    <name evidence="3" type="ORF">SAMN04488133_0338</name>
</gene>
<dbReference type="EMBL" id="FNVN01000001">
    <property type="protein sequence ID" value="SEF64518.1"/>
    <property type="molecule type" value="Genomic_DNA"/>
</dbReference>
<dbReference type="InterPro" id="IPR040624">
    <property type="entry name" value="HalOD1"/>
</dbReference>
<dbReference type="Pfam" id="PF18545">
    <property type="entry name" value="HalOD1"/>
    <property type="match status" value="1"/>
</dbReference>
<feature type="domain" description="Halobacterial output" evidence="1">
    <location>
        <begin position="8"/>
        <end position="76"/>
    </location>
</feature>
<proteinExistence type="predicted"/>
<dbReference type="Proteomes" id="UP000296733">
    <property type="component" value="Chromosome"/>
</dbReference>
<organism evidence="3 4">
    <name type="scientific">Halobellus limi</name>
    <dbReference type="NCBI Taxonomy" id="699433"/>
    <lineage>
        <taxon>Archaea</taxon>
        <taxon>Methanobacteriati</taxon>
        <taxon>Methanobacteriota</taxon>
        <taxon>Stenosarchaea group</taxon>
        <taxon>Halobacteria</taxon>
        <taxon>Halobacteriales</taxon>
        <taxon>Haloferacaceae</taxon>
        <taxon>Halobellus</taxon>
    </lineage>
</organism>
<reference evidence="3 4" key="1">
    <citation type="submission" date="2016-10" db="EMBL/GenBank/DDBJ databases">
        <authorList>
            <person name="de Groot N.N."/>
        </authorList>
    </citation>
    <scope>NUCLEOTIDE SEQUENCE [LARGE SCALE GENOMIC DNA]</scope>
    <source>
        <strain evidence="3 4">CGMCC 1.10331</strain>
    </source>
</reference>
<evidence type="ECO:0000313" key="5">
    <source>
        <dbReference type="Proteomes" id="UP000296733"/>
    </source>
</evidence>
<dbReference type="AlphaFoldDB" id="A0A1H5TQL8"/>
<dbReference type="EMBL" id="CP031311">
    <property type="protein sequence ID" value="QCC47266.1"/>
    <property type="molecule type" value="Genomic_DNA"/>
</dbReference>
<evidence type="ECO:0000313" key="4">
    <source>
        <dbReference type="Proteomes" id="UP000236740"/>
    </source>
</evidence>
<sequence length="86" mass="9586">MFYMNHILERIVNTVAEAEGTDPTALPPLYETIDPDAINRLIESQSADSEMTCVVRFEYSDHEITVDETGAVTLTPDGGTRPELRD</sequence>
<evidence type="ECO:0000313" key="3">
    <source>
        <dbReference type="EMBL" id="SEF64518.1"/>
    </source>
</evidence>
<keyword evidence="4" id="KW-1185">Reference proteome</keyword>
<name>A0A1H5TQL8_9EURY</name>
<dbReference type="KEGG" id="hlm:DV707_06050"/>
<evidence type="ECO:0000259" key="1">
    <source>
        <dbReference type="Pfam" id="PF18545"/>
    </source>
</evidence>
<reference evidence="2 5" key="2">
    <citation type="journal article" date="2019" name="Nat. Commun.">
        <title>A new type of DNA phosphorothioation-based antiviral system in archaea.</title>
        <authorList>
            <person name="Xiong L."/>
            <person name="Liu S."/>
            <person name="Chen S."/>
            <person name="Xiao Y."/>
            <person name="Zhu B."/>
            <person name="Gao Y."/>
            <person name="Zhang Y."/>
            <person name="Chen B."/>
            <person name="Luo J."/>
            <person name="Deng Z."/>
            <person name="Chen X."/>
            <person name="Wang L."/>
            <person name="Chen S."/>
        </authorList>
    </citation>
    <scope>NUCLEOTIDE SEQUENCE [LARGE SCALE GENOMIC DNA]</scope>
    <source>
        <strain evidence="2 5">CGMCC 1.10331</strain>
    </source>
</reference>
<evidence type="ECO:0000313" key="2">
    <source>
        <dbReference type="EMBL" id="QCC47266.1"/>
    </source>
</evidence>
<dbReference type="GeneID" id="95973611"/>
<dbReference type="Proteomes" id="UP000236740">
    <property type="component" value="Unassembled WGS sequence"/>
</dbReference>
<dbReference type="RefSeq" id="WP_103990135.1">
    <property type="nucleotide sequence ID" value="NZ_CP031311.1"/>
</dbReference>
<protein>
    <recommendedName>
        <fullName evidence="1">Halobacterial output domain-containing protein</fullName>
    </recommendedName>
</protein>